<evidence type="ECO:0000313" key="8">
    <source>
        <dbReference type="Proteomes" id="UP000887013"/>
    </source>
</evidence>
<dbReference type="PANTHER" id="PTHR24056">
    <property type="entry name" value="CELL DIVISION PROTEIN KINASE"/>
    <property type="match status" value="1"/>
</dbReference>
<name>A0A8X6Q046_NEPPI</name>
<gene>
    <name evidence="7" type="primary">cdk11</name>
    <name evidence="7" type="ORF">NPIL_148851</name>
</gene>
<dbReference type="Gene3D" id="1.10.510.10">
    <property type="entry name" value="Transferase(Phosphotransferase) domain 1"/>
    <property type="match status" value="1"/>
</dbReference>
<proteinExistence type="predicted"/>
<accession>A0A8X6Q046</accession>
<comment type="caution">
    <text evidence="7">The sequence shown here is derived from an EMBL/GenBank/DDBJ whole genome shotgun (WGS) entry which is preliminary data.</text>
</comment>
<evidence type="ECO:0000256" key="5">
    <source>
        <dbReference type="ARBA" id="ARBA00022840"/>
    </source>
</evidence>
<protein>
    <recommendedName>
        <fullName evidence="6">Protein kinase domain-containing protein</fullName>
    </recommendedName>
</protein>
<dbReference type="EMBL" id="BMAW01025830">
    <property type="protein sequence ID" value="GFT94099.1"/>
    <property type="molecule type" value="Genomic_DNA"/>
</dbReference>
<feature type="domain" description="Protein kinase" evidence="6">
    <location>
        <begin position="56"/>
        <end position="345"/>
    </location>
</feature>
<keyword evidence="1" id="KW-0723">Serine/threonine-protein kinase</keyword>
<evidence type="ECO:0000259" key="6">
    <source>
        <dbReference type="PROSITE" id="PS50011"/>
    </source>
</evidence>
<dbReference type="InterPro" id="IPR050108">
    <property type="entry name" value="CDK"/>
</dbReference>
<reference evidence="7" key="1">
    <citation type="submission" date="2020-08" db="EMBL/GenBank/DDBJ databases">
        <title>Multicomponent nature underlies the extraordinary mechanical properties of spider dragline silk.</title>
        <authorList>
            <person name="Kono N."/>
            <person name="Nakamura H."/>
            <person name="Mori M."/>
            <person name="Yoshida Y."/>
            <person name="Ohtoshi R."/>
            <person name="Malay A.D."/>
            <person name="Moran D.A.P."/>
            <person name="Tomita M."/>
            <person name="Numata K."/>
            <person name="Arakawa K."/>
        </authorList>
    </citation>
    <scope>NUCLEOTIDE SEQUENCE</scope>
</reference>
<dbReference type="PROSITE" id="PS50011">
    <property type="entry name" value="PROTEIN_KINASE_DOM"/>
    <property type="match status" value="1"/>
</dbReference>
<evidence type="ECO:0000256" key="3">
    <source>
        <dbReference type="ARBA" id="ARBA00022741"/>
    </source>
</evidence>
<dbReference type="Pfam" id="PF00069">
    <property type="entry name" value="Pkinase"/>
    <property type="match status" value="1"/>
</dbReference>
<dbReference type="InterPro" id="IPR000719">
    <property type="entry name" value="Prot_kinase_dom"/>
</dbReference>
<dbReference type="AlphaFoldDB" id="A0A8X6Q046"/>
<keyword evidence="2" id="KW-0808">Transferase</keyword>
<dbReference type="GO" id="GO:0007346">
    <property type="term" value="P:regulation of mitotic cell cycle"/>
    <property type="evidence" value="ECO:0007669"/>
    <property type="project" value="TreeGrafter"/>
</dbReference>
<dbReference type="PANTHER" id="PTHR24056:SF508">
    <property type="entry name" value="CYCLIN-DEPENDENT KINASE 10"/>
    <property type="match status" value="1"/>
</dbReference>
<dbReference type="GO" id="GO:0004674">
    <property type="term" value="F:protein serine/threonine kinase activity"/>
    <property type="evidence" value="ECO:0007669"/>
    <property type="project" value="UniProtKB-KW"/>
</dbReference>
<dbReference type="GO" id="GO:0005634">
    <property type="term" value="C:nucleus"/>
    <property type="evidence" value="ECO:0007669"/>
    <property type="project" value="TreeGrafter"/>
</dbReference>
<evidence type="ECO:0000313" key="7">
    <source>
        <dbReference type="EMBL" id="GFT94099.1"/>
    </source>
</evidence>
<evidence type="ECO:0000256" key="1">
    <source>
        <dbReference type="ARBA" id="ARBA00022527"/>
    </source>
</evidence>
<organism evidence="7 8">
    <name type="scientific">Nephila pilipes</name>
    <name type="common">Giant wood spider</name>
    <name type="synonym">Nephila maculata</name>
    <dbReference type="NCBI Taxonomy" id="299642"/>
    <lineage>
        <taxon>Eukaryota</taxon>
        <taxon>Metazoa</taxon>
        <taxon>Ecdysozoa</taxon>
        <taxon>Arthropoda</taxon>
        <taxon>Chelicerata</taxon>
        <taxon>Arachnida</taxon>
        <taxon>Araneae</taxon>
        <taxon>Araneomorphae</taxon>
        <taxon>Entelegynae</taxon>
        <taxon>Araneoidea</taxon>
        <taxon>Nephilidae</taxon>
        <taxon>Nephila</taxon>
    </lineage>
</organism>
<dbReference type="InterPro" id="IPR011009">
    <property type="entry name" value="Kinase-like_dom_sf"/>
</dbReference>
<dbReference type="Proteomes" id="UP000887013">
    <property type="component" value="Unassembled WGS sequence"/>
</dbReference>
<dbReference type="OrthoDB" id="413582at2759"/>
<dbReference type="Gene3D" id="3.30.200.20">
    <property type="entry name" value="Phosphorylase Kinase, domain 1"/>
    <property type="match status" value="1"/>
</dbReference>
<keyword evidence="5" id="KW-0067">ATP-binding</keyword>
<dbReference type="SUPFAM" id="SSF56112">
    <property type="entry name" value="Protein kinase-like (PK-like)"/>
    <property type="match status" value="1"/>
</dbReference>
<keyword evidence="3" id="KW-0547">Nucleotide-binding</keyword>
<dbReference type="GO" id="GO:0005524">
    <property type="term" value="F:ATP binding"/>
    <property type="evidence" value="ECO:0007669"/>
    <property type="project" value="UniProtKB-KW"/>
</dbReference>
<sequence>MQKFSKVILPFLEEEKYDYTCIFENFNFSIHKKVHQQLENEKNSEQIKECRAQDQFEIKETMQLQSGTILHKAIDVKNNQIVSLAIYRDVEEPENEKNDDINEMVFLPKLKHQNILKFCDVVVGSDIEILAFSFESHHSLLSTVIDERVDLLYEAHVIKNIMHQLFKGLDYLHRKSVIHRDIHPDNILFTSTGVLKIWNLRNARWMNQRKGEVKTFEYRYQPIELILEFETCTTAVDIWSAGCIFAQLLQKKILFPMYERESVLSQIFALLGFPTQKIYKELYAYELLIDLLKYLGHHYNCLDIHMKNNCPEACTVPVLNLLHSCLLYNPKDRLTADQCLHHEYFYTGPAACPPEDIVKILEASNINKNLRQFKNKKAL</sequence>
<keyword evidence="4" id="KW-0418">Kinase</keyword>
<evidence type="ECO:0000256" key="4">
    <source>
        <dbReference type="ARBA" id="ARBA00022777"/>
    </source>
</evidence>
<evidence type="ECO:0000256" key="2">
    <source>
        <dbReference type="ARBA" id="ARBA00022679"/>
    </source>
</evidence>
<keyword evidence="8" id="KW-1185">Reference proteome</keyword>